<evidence type="ECO:0000256" key="1">
    <source>
        <dbReference type="SAM" id="MobiDB-lite"/>
    </source>
</evidence>
<dbReference type="WBParaSite" id="PSAMB.scaffold1552size30058.g13749.t1">
    <property type="protein sequence ID" value="PSAMB.scaffold1552size30058.g13749.t1"/>
    <property type="gene ID" value="PSAMB.scaffold1552size30058.g13749"/>
</dbReference>
<feature type="compositionally biased region" description="Polar residues" evidence="1">
    <location>
        <begin position="95"/>
        <end position="107"/>
    </location>
</feature>
<evidence type="ECO:0000313" key="3">
    <source>
        <dbReference type="WBParaSite" id="PSAMB.scaffold1552size30058.g13749.t1"/>
    </source>
</evidence>
<name>A0A914V550_9BILA</name>
<accession>A0A914V550</accession>
<keyword evidence="2" id="KW-1185">Reference proteome</keyword>
<feature type="compositionally biased region" description="Polar residues" evidence="1">
    <location>
        <begin position="65"/>
        <end position="79"/>
    </location>
</feature>
<sequence>MRRLLRSVGSVVVVGGDGNVAVCHPLLFQVWAGRGVHLDSFLVLSIDLSSNRIGQLEADREQKTPRNTKPDSSAVNNAITMDRRTAVRARDDPRTLSNASRQQTGRQGATDRPLYFPDATAGNTYSPFPRSLSTKLAN</sequence>
<evidence type="ECO:0000313" key="2">
    <source>
        <dbReference type="Proteomes" id="UP000887566"/>
    </source>
</evidence>
<protein>
    <submittedName>
        <fullName evidence="3">Uncharacterized protein</fullName>
    </submittedName>
</protein>
<proteinExistence type="predicted"/>
<organism evidence="2 3">
    <name type="scientific">Plectus sambesii</name>
    <dbReference type="NCBI Taxonomy" id="2011161"/>
    <lineage>
        <taxon>Eukaryota</taxon>
        <taxon>Metazoa</taxon>
        <taxon>Ecdysozoa</taxon>
        <taxon>Nematoda</taxon>
        <taxon>Chromadorea</taxon>
        <taxon>Plectida</taxon>
        <taxon>Plectina</taxon>
        <taxon>Plectoidea</taxon>
        <taxon>Plectidae</taxon>
        <taxon>Plectus</taxon>
    </lineage>
</organism>
<reference evidence="3" key="1">
    <citation type="submission" date="2022-11" db="UniProtKB">
        <authorList>
            <consortium name="WormBaseParasite"/>
        </authorList>
    </citation>
    <scope>IDENTIFICATION</scope>
</reference>
<dbReference type="AlphaFoldDB" id="A0A914V550"/>
<feature type="compositionally biased region" description="Polar residues" evidence="1">
    <location>
        <begin position="121"/>
        <end position="138"/>
    </location>
</feature>
<feature type="region of interest" description="Disordered" evidence="1">
    <location>
        <begin position="56"/>
        <end position="138"/>
    </location>
</feature>
<dbReference type="Proteomes" id="UP000887566">
    <property type="component" value="Unplaced"/>
</dbReference>
<feature type="compositionally biased region" description="Basic and acidic residues" evidence="1">
    <location>
        <begin position="81"/>
        <end position="94"/>
    </location>
</feature>